<keyword evidence="3" id="KW-1185">Reference proteome</keyword>
<keyword evidence="1" id="KW-0175">Coiled coil</keyword>
<organism evidence="2 3">
    <name type="scientific">Mytilus coruscus</name>
    <name type="common">Sea mussel</name>
    <dbReference type="NCBI Taxonomy" id="42192"/>
    <lineage>
        <taxon>Eukaryota</taxon>
        <taxon>Metazoa</taxon>
        <taxon>Spiralia</taxon>
        <taxon>Lophotrochozoa</taxon>
        <taxon>Mollusca</taxon>
        <taxon>Bivalvia</taxon>
        <taxon>Autobranchia</taxon>
        <taxon>Pteriomorphia</taxon>
        <taxon>Mytilida</taxon>
        <taxon>Mytiloidea</taxon>
        <taxon>Mytilidae</taxon>
        <taxon>Mytilinae</taxon>
        <taxon>Mytilus</taxon>
    </lineage>
</organism>
<accession>A0A6J8AXN7</accession>
<name>A0A6J8AXN7_MYTCO</name>
<feature type="coiled-coil region" evidence="1">
    <location>
        <begin position="16"/>
        <end position="43"/>
    </location>
</feature>
<dbReference type="SUPFAM" id="SSF101898">
    <property type="entry name" value="NHL repeat"/>
    <property type="match status" value="1"/>
</dbReference>
<protein>
    <submittedName>
        <fullName evidence="2">Uncharacterized protein</fullName>
    </submittedName>
</protein>
<evidence type="ECO:0000313" key="2">
    <source>
        <dbReference type="EMBL" id="CAC5373589.1"/>
    </source>
</evidence>
<sequence>MVNQKGLDILNKVESIANVEQLQKRTEEIIKDLKRVRDELENSKSLTSTKDMLTVLSKVPEKLQTNTDRLNSLGVSDDPIEIKLELNETFMNLCDTLVDQPIGTVHAVPADTLEFEDTEATLCNQRIKFSSNISPSRALELEPFLEIKDDSSRRVNKIATRFTGLVLHGYALIVIDNANFKVKRFRITVKEQFIDEISIEGVYDITNINENDDVLVTSPGKQSHLFRLSTYKGLSTISKTVTDKAYYNISSLPDNAFAVICHSSPSSASKKRVNFDWTRGVTSHIDIINVDGNVIKHFGESSLCKPTEFGSPFMMPLKSICCLSNGAIVASIQTKTNSYISCINQKGRVKWTYNLNDTSEGVSFYNGKIYMFLRESQVVRVLSVEGDLNPTSTFKLPHYIGDGSSLIVCRNLLTLIDKTNSIKIYKLQ</sequence>
<dbReference type="Proteomes" id="UP000507470">
    <property type="component" value="Unassembled WGS sequence"/>
</dbReference>
<reference evidence="2 3" key="1">
    <citation type="submission" date="2020-06" db="EMBL/GenBank/DDBJ databases">
        <authorList>
            <person name="Li R."/>
            <person name="Bekaert M."/>
        </authorList>
    </citation>
    <scope>NUCLEOTIDE SEQUENCE [LARGE SCALE GENOMIC DNA]</scope>
    <source>
        <strain evidence="3">wild</strain>
    </source>
</reference>
<gene>
    <name evidence="2" type="ORF">MCOR_11303</name>
</gene>
<dbReference type="EMBL" id="CACVKT020001915">
    <property type="protein sequence ID" value="CAC5373589.1"/>
    <property type="molecule type" value="Genomic_DNA"/>
</dbReference>
<evidence type="ECO:0000256" key="1">
    <source>
        <dbReference type="SAM" id="Coils"/>
    </source>
</evidence>
<evidence type="ECO:0000313" key="3">
    <source>
        <dbReference type="Proteomes" id="UP000507470"/>
    </source>
</evidence>
<proteinExistence type="predicted"/>
<dbReference type="AlphaFoldDB" id="A0A6J8AXN7"/>
<dbReference type="OrthoDB" id="5800423at2759"/>